<dbReference type="Pfam" id="PF13537">
    <property type="entry name" value="GATase_7"/>
    <property type="match status" value="1"/>
</dbReference>
<dbReference type="Gene3D" id="3.60.20.10">
    <property type="entry name" value="Glutamine Phosphoribosylpyrophosphate, subunit 1, domain 1"/>
    <property type="match status" value="1"/>
</dbReference>
<dbReference type="GO" id="GO:0004066">
    <property type="term" value="F:asparagine synthase (glutamine-hydrolyzing) activity"/>
    <property type="evidence" value="ECO:0007669"/>
    <property type="project" value="UniProtKB-EC"/>
</dbReference>
<feature type="domain" description="Glutamine amidotransferase type-2" evidence="7">
    <location>
        <begin position="1"/>
        <end position="208"/>
    </location>
</feature>
<reference evidence="8 9" key="1">
    <citation type="submission" date="2020-10" db="EMBL/GenBank/DDBJ databases">
        <title>The genome of sulfurovum sp.</title>
        <authorList>
            <person name="Xie S."/>
            <person name="Shao Z."/>
            <person name="Jiang L."/>
        </authorList>
    </citation>
    <scope>NUCLEOTIDE SEQUENCE [LARGE SCALE GENOMIC DNA]</scope>
    <source>
        <strain evidence="8 9">ST-419</strain>
    </source>
</reference>
<gene>
    <name evidence="8" type="ORF">IMZ28_01910</name>
</gene>
<dbReference type="InterPro" id="IPR014729">
    <property type="entry name" value="Rossmann-like_a/b/a_fold"/>
</dbReference>
<comment type="catalytic activity">
    <reaction evidence="6">
        <text>L-aspartate + L-glutamine + ATP + H2O = L-asparagine + L-glutamate + AMP + diphosphate + H(+)</text>
        <dbReference type="Rhea" id="RHEA:12228"/>
        <dbReference type="ChEBI" id="CHEBI:15377"/>
        <dbReference type="ChEBI" id="CHEBI:15378"/>
        <dbReference type="ChEBI" id="CHEBI:29985"/>
        <dbReference type="ChEBI" id="CHEBI:29991"/>
        <dbReference type="ChEBI" id="CHEBI:30616"/>
        <dbReference type="ChEBI" id="CHEBI:33019"/>
        <dbReference type="ChEBI" id="CHEBI:58048"/>
        <dbReference type="ChEBI" id="CHEBI:58359"/>
        <dbReference type="ChEBI" id="CHEBI:456215"/>
        <dbReference type="EC" id="6.3.5.4"/>
    </reaction>
</comment>
<accession>A0A7M1S4A6</accession>
<dbReference type="InterPro" id="IPR006426">
    <property type="entry name" value="Asn_synth_AEB"/>
</dbReference>
<protein>
    <recommendedName>
        <fullName evidence="3">asparagine synthase (glutamine-hydrolyzing)</fullName>
        <ecNumber evidence="3">6.3.5.4</ecNumber>
    </recommendedName>
</protein>
<evidence type="ECO:0000256" key="2">
    <source>
        <dbReference type="ARBA" id="ARBA00005752"/>
    </source>
</evidence>
<evidence type="ECO:0000259" key="7">
    <source>
        <dbReference type="PROSITE" id="PS51278"/>
    </source>
</evidence>
<evidence type="ECO:0000313" key="9">
    <source>
        <dbReference type="Proteomes" id="UP000595074"/>
    </source>
</evidence>
<evidence type="ECO:0000256" key="3">
    <source>
        <dbReference type="ARBA" id="ARBA00012737"/>
    </source>
</evidence>
<dbReference type="PANTHER" id="PTHR43284:SF1">
    <property type="entry name" value="ASPARAGINE SYNTHETASE"/>
    <property type="match status" value="1"/>
</dbReference>
<dbReference type="SUPFAM" id="SSF52402">
    <property type="entry name" value="Adenine nucleotide alpha hydrolases-like"/>
    <property type="match status" value="1"/>
</dbReference>
<dbReference type="Pfam" id="PF00733">
    <property type="entry name" value="Asn_synthase"/>
    <property type="match status" value="1"/>
</dbReference>
<keyword evidence="5" id="KW-0067">ATP-binding</keyword>
<dbReference type="InterPro" id="IPR001962">
    <property type="entry name" value="Asn_synthase"/>
</dbReference>
<dbReference type="EC" id="6.3.5.4" evidence="3"/>
<dbReference type="InterPro" id="IPR017932">
    <property type="entry name" value="GATase_2_dom"/>
</dbReference>
<dbReference type="InterPro" id="IPR051786">
    <property type="entry name" value="ASN_synthetase/amidase"/>
</dbReference>
<dbReference type="GO" id="GO:0005524">
    <property type="term" value="F:ATP binding"/>
    <property type="evidence" value="ECO:0007669"/>
    <property type="project" value="UniProtKB-KW"/>
</dbReference>
<dbReference type="KEGG" id="sinu:IMZ28_01910"/>
<organism evidence="8 9">
    <name type="scientific">Sulfurovum indicum</name>
    <dbReference type="NCBI Taxonomy" id="2779528"/>
    <lineage>
        <taxon>Bacteria</taxon>
        <taxon>Pseudomonadati</taxon>
        <taxon>Campylobacterota</taxon>
        <taxon>Epsilonproteobacteria</taxon>
        <taxon>Campylobacterales</taxon>
        <taxon>Sulfurovaceae</taxon>
        <taxon>Sulfurovum</taxon>
    </lineage>
</organism>
<dbReference type="SUPFAM" id="SSF56235">
    <property type="entry name" value="N-terminal nucleophile aminohydrolases (Ntn hydrolases)"/>
    <property type="match status" value="1"/>
</dbReference>
<dbReference type="Gene3D" id="3.40.50.620">
    <property type="entry name" value="HUPs"/>
    <property type="match status" value="1"/>
</dbReference>
<name>A0A7M1S4A6_9BACT</name>
<keyword evidence="9" id="KW-1185">Reference proteome</keyword>
<evidence type="ECO:0000313" key="8">
    <source>
        <dbReference type="EMBL" id="QOR62255.1"/>
    </source>
</evidence>
<comment type="pathway">
    <text evidence="1">Amino-acid biosynthesis; L-asparagine biosynthesis; L-asparagine from L-aspartate (L-Gln route): step 1/1.</text>
</comment>
<evidence type="ECO:0000256" key="6">
    <source>
        <dbReference type="ARBA" id="ARBA00048741"/>
    </source>
</evidence>
<evidence type="ECO:0000256" key="1">
    <source>
        <dbReference type="ARBA" id="ARBA00005187"/>
    </source>
</evidence>
<sequence>MNYFTGVIDFGHLNVQEQDLHTMMEAVTVYDLKEYKVVTEKNTGFIIYSHGRVQNGLSGYYKSLKDEIYIFADARIYNAGDVGKKLGLVNENISVAELIYESYMKWGEECLEYFAGDFAFSLWDKRNKTLFCARDHIGMRQIFYFRQNNYFIVSSDLDAILASKNVEVNVNMYALQNFIDGYPVSYHDTFYENVFRIPPGYMLTIKNNTVSVKRYWYPHKIKQDRSILFEEAAKKFKKLFIQAVQSRVPTHTKIGAEVSGGLDSSSVYAVIKKYRKDVDLSSFSLRFGDDVCDEGEYIETLVAGNGAKHFESRVDVRDSQEGYTLSNIYQVNPHWPIFSTYTMSMPLLKQMADSNIAIGLTGQGGDQATVGNWGHLADMFFTLKWITLFQTIQIYRDKKSTLRKLFLPYIFSNKQKALIKKIFLPFKKEYHLKKVAQYTDDTFRFYSVSQKINIEQFTGHGHARYVDNNPYLIAEKIYGIEFRHPFFDVRLVEFMFSLPWDYSYNYTNNRINLRVLFREAMVGILPEKIRKRRDKAEFSQVIYGELESLDLDSLLNNAYLIQKKIVKRSDVEDLVSGYKNDKKKLFRLWRFVNAELFYKNVSKTQKYGIIINTSREGEDV</sequence>
<dbReference type="InterPro" id="IPR029055">
    <property type="entry name" value="Ntn_hydrolases_N"/>
</dbReference>
<dbReference type="PROSITE" id="PS51278">
    <property type="entry name" value="GATASE_TYPE_2"/>
    <property type="match status" value="1"/>
</dbReference>
<evidence type="ECO:0000256" key="5">
    <source>
        <dbReference type="ARBA" id="ARBA00022840"/>
    </source>
</evidence>
<dbReference type="AlphaFoldDB" id="A0A7M1S4A6"/>
<dbReference type="Proteomes" id="UP000595074">
    <property type="component" value="Chromosome"/>
</dbReference>
<evidence type="ECO:0000256" key="4">
    <source>
        <dbReference type="ARBA" id="ARBA00022741"/>
    </source>
</evidence>
<dbReference type="PIRSF" id="PIRSF001589">
    <property type="entry name" value="Asn_synthetase_glu-h"/>
    <property type="match status" value="1"/>
</dbReference>
<dbReference type="PANTHER" id="PTHR43284">
    <property type="entry name" value="ASPARAGINE SYNTHETASE (GLUTAMINE-HYDROLYZING)"/>
    <property type="match status" value="1"/>
</dbReference>
<dbReference type="EMBL" id="CP063164">
    <property type="protein sequence ID" value="QOR62255.1"/>
    <property type="molecule type" value="Genomic_DNA"/>
</dbReference>
<comment type="similarity">
    <text evidence="2">Belongs to the asparagine synthetase family.</text>
</comment>
<dbReference type="RefSeq" id="WP_197548958.1">
    <property type="nucleotide sequence ID" value="NZ_CP063164.1"/>
</dbReference>
<dbReference type="GO" id="GO:0006529">
    <property type="term" value="P:asparagine biosynthetic process"/>
    <property type="evidence" value="ECO:0007669"/>
    <property type="project" value="InterPro"/>
</dbReference>
<keyword evidence="4" id="KW-0547">Nucleotide-binding</keyword>
<proteinExistence type="inferred from homology"/>